<organism evidence="2 3">
    <name type="scientific">Leishmania tarentolae</name>
    <name type="common">Sauroleishmania tarentolae</name>
    <dbReference type="NCBI Taxonomy" id="5689"/>
    <lineage>
        <taxon>Eukaryota</taxon>
        <taxon>Discoba</taxon>
        <taxon>Euglenozoa</taxon>
        <taxon>Kinetoplastea</taxon>
        <taxon>Metakinetoplastina</taxon>
        <taxon>Trypanosomatida</taxon>
        <taxon>Trypanosomatidae</taxon>
        <taxon>Leishmaniinae</taxon>
        <taxon>Leishmania</taxon>
        <taxon>lizard Leishmania</taxon>
    </lineage>
</organism>
<name>A0A640KRI5_LEITA</name>
<feature type="compositionally biased region" description="Basic and acidic residues" evidence="1">
    <location>
        <begin position="105"/>
        <end position="116"/>
    </location>
</feature>
<feature type="compositionally biased region" description="Basic and acidic residues" evidence="1">
    <location>
        <begin position="251"/>
        <end position="284"/>
    </location>
</feature>
<accession>A0A640KRI5</accession>
<evidence type="ECO:0000313" key="2">
    <source>
        <dbReference type="EMBL" id="GET92142.1"/>
    </source>
</evidence>
<feature type="region of interest" description="Disordered" evidence="1">
    <location>
        <begin position="427"/>
        <end position="450"/>
    </location>
</feature>
<evidence type="ECO:0000313" key="3">
    <source>
        <dbReference type="Proteomes" id="UP000419144"/>
    </source>
</evidence>
<gene>
    <name evidence="2" type="ORF">LtaPh_3405900</name>
</gene>
<dbReference type="OrthoDB" id="265987at2759"/>
<proteinExistence type="predicted"/>
<reference evidence="2" key="1">
    <citation type="submission" date="2019-11" db="EMBL/GenBank/DDBJ databases">
        <title>Leishmania tarentolae CDS.</title>
        <authorList>
            <person name="Goto Y."/>
            <person name="Yamagishi J."/>
        </authorList>
    </citation>
    <scope>NUCLEOTIDE SEQUENCE [LARGE SCALE GENOMIC DNA]</scope>
    <source>
        <strain evidence="2">Parrot Tar II</strain>
    </source>
</reference>
<evidence type="ECO:0000256" key="1">
    <source>
        <dbReference type="SAM" id="MobiDB-lite"/>
    </source>
</evidence>
<feature type="region of interest" description="Disordered" evidence="1">
    <location>
        <begin position="517"/>
        <end position="540"/>
    </location>
</feature>
<keyword evidence="3" id="KW-1185">Reference proteome</keyword>
<feature type="region of interest" description="Disordered" evidence="1">
    <location>
        <begin position="145"/>
        <end position="285"/>
    </location>
</feature>
<feature type="region of interest" description="Disordered" evidence="1">
    <location>
        <begin position="88"/>
        <end position="120"/>
    </location>
</feature>
<comment type="caution">
    <text evidence="2">The sequence shown here is derived from an EMBL/GenBank/DDBJ whole genome shotgun (WGS) entry which is preliminary data.</text>
</comment>
<dbReference type="VEuPathDB" id="TriTrypDB:LtaPh_3405900"/>
<protein>
    <submittedName>
        <fullName evidence="2">Uncharacterized protein</fullName>
    </submittedName>
</protein>
<feature type="compositionally biased region" description="Basic and acidic residues" evidence="1">
    <location>
        <begin position="206"/>
        <end position="221"/>
    </location>
</feature>
<feature type="compositionally biased region" description="Polar residues" evidence="1">
    <location>
        <begin position="1"/>
        <end position="13"/>
    </location>
</feature>
<feature type="region of interest" description="Disordered" evidence="1">
    <location>
        <begin position="377"/>
        <end position="406"/>
    </location>
</feature>
<feature type="region of interest" description="Disordered" evidence="1">
    <location>
        <begin position="317"/>
        <end position="349"/>
    </location>
</feature>
<feature type="region of interest" description="Disordered" evidence="1">
    <location>
        <begin position="598"/>
        <end position="667"/>
    </location>
</feature>
<sequence>MGSCCSSSDTAANVASVAPPSLSTAKNTAKPSTAAYHSSRASMVDFTPLDSPRTVQPIASFNSVPRMYGTKEFPQAAVSVVGPPAAQTDRKILTSSPSQPFPTLRVEKENESRGDLGADSCIKLKPLPAAKDVTGTPAEIQIITPAQQRSGDEAAEQLTGSPATVAFPSSDVTPERAMAPMLSQSEDRARTRCPSTAQVDEVPPTPKDESGKTLPADDVRVLQRAPPPPPPMATSTEVATCKEANLHSKKRGVDEAHESYDEATHNVEQKDSVAEANEGKEKPESSLLADIIHSQQEIQQRHSTVVSTDAAKDAPVEIGLGGKDESPSAVAVETHVKEDPQSSSPLSPGIVNEVRVTAYDIDEVNALPDMPIVTTVAPEQEDGSRSSSVYKIPDHHTSSPLNKTGALHSISSDEVDECIYVIAPGQQRQEAEEIDAHGTQLSPRGCPTQELSQAEPIISSKVSLLEGSPRHQEASHGAGVSSRVCRPLHLATDILQHKERASASDISDKVAVTAAFSESGSEVDEQGVAHGLGDDSEKPIVFTATSEVELEIEAMEENNDDEGTLSMDKDCVYTMGNTDVVENLQPMRSVMSSAALEEPMEAAGEHTDSAEPHTPLAMQAAGKPAGTATEAPRRMPPPPPHKHRDGACNAQLSSRSVPPSIMSPPPA</sequence>
<feature type="region of interest" description="Disordered" evidence="1">
    <location>
        <begin position="1"/>
        <end position="29"/>
    </location>
</feature>
<dbReference type="Proteomes" id="UP000419144">
    <property type="component" value="Unassembled WGS sequence"/>
</dbReference>
<dbReference type="AlphaFoldDB" id="A0A640KRI5"/>
<dbReference type="EMBL" id="BLBS01000054">
    <property type="protein sequence ID" value="GET92142.1"/>
    <property type="molecule type" value="Genomic_DNA"/>
</dbReference>